<name>A0A7G7IQQ5_ENTHR</name>
<organism evidence="2 3">
    <name type="scientific">Enterococcus hirae</name>
    <dbReference type="NCBI Taxonomy" id="1354"/>
    <lineage>
        <taxon>Bacteria</taxon>
        <taxon>Bacillati</taxon>
        <taxon>Bacillota</taxon>
        <taxon>Bacilli</taxon>
        <taxon>Lactobacillales</taxon>
        <taxon>Enterococcaceae</taxon>
        <taxon>Enterococcus</taxon>
    </lineage>
</organism>
<dbReference type="Pfam" id="PF00480">
    <property type="entry name" value="ROK"/>
    <property type="match status" value="1"/>
</dbReference>
<proteinExistence type="inferred from homology"/>
<gene>
    <name evidence="2" type="primary">bglK_4</name>
    <name evidence="2" type="ORF">NCTC12204_01574</name>
</gene>
<comment type="similarity">
    <text evidence="1">Belongs to the ROK (NagC/XylR) family.</text>
</comment>
<dbReference type="EMBL" id="CABEEP010000001">
    <property type="protein sequence ID" value="VTQ64750.1"/>
    <property type="molecule type" value="Genomic_DNA"/>
</dbReference>
<dbReference type="Proteomes" id="UP000352698">
    <property type="component" value="Unassembled WGS sequence"/>
</dbReference>
<dbReference type="InterPro" id="IPR000600">
    <property type="entry name" value="ROK"/>
</dbReference>
<protein>
    <submittedName>
        <fullName evidence="2">Rok family protein</fullName>
        <ecNumber evidence="2">2.7.1.85</ecNumber>
    </submittedName>
</protein>
<reference evidence="2 3" key="1">
    <citation type="submission" date="2019-05" db="EMBL/GenBank/DDBJ databases">
        <authorList>
            <consortium name="Pathogen Informatics"/>
        </authorList>
    </citation>
    <scope>NUCLEOTIDE SEQUENCE [LARGE SCALE GENOMIC DNA]</scope>
    <source>
        <strain evidence="2 3">NCTC12204</strain>
    </source>
</reference>
<evidence type="ECO:0000313" key="2">
    <source>
        <dbReference type="EMBL" id="VTQ64750.1"/>
    </source>
</evidence>
<dbReference type="RefSeq" id="WP_010737698.1">
    <property type="nucleotide sequence ID" value="NZ_AP027299.1"/>
</dbReference>
<sequence length="295" mass="32625">MVVLGIDIGGTMIKTALISQNEVSFKKRFPTPSDKEQFQRLLSQMIRDYQEIQSFHKIAFSVPGSVDQSGTVRFGGAVPYLDQLQLQSFLELENFEVFVENDAKAATSCEMKYGNLKGIQQAAAIILGTGVGMGICINGQLYKGTHMQAGEISFMIRDRQITGQDSFVGMGLSAVWLIKQLAELLKVDDEGEQVFAALKDSENESAKALFHDYCKQVAFLCFNVQTLLDVEKIVIGGGISQQEYLVQTIQQAYRELFTVAPIIKKTLQPMTIEAAKFQADANLIGAAIKENEDEK</sequence>
<dbReference type="CDD" id="cd24152">
    <property type="entry name" value="ASKHA_NBD_ROK-like"/>
    <property type="match status" value="1"/>
</dbReference>
<dbReference type="PANTHER" id="PTHR18964">
    <property type="entry name" value="ROK (REPRESSOR, ORF, KINASE) FAMILY"/>
    <property type="match status" value="1"/>
</dbReference>
<accession>A0A7G7IQQ5</accession>
<dbReference type="PANTHER" id="PTHR18964:SF170">
    <property type="entry name" value="SUGAR KINASE"/>
    <property type="match status" value="1"/>
</dbReference>
<dbReference type="GO" id="GO:0047700">
    <property type="term" value="F:beta-glucoside kinase activity"/>
    <property type="evidence" value="ECO:0007669"/>
    <property type="project" value="UniProtKB-EC"/>
</dbReference>
<dbReference type="SUPFAM" id="SSF53067">
    <property type="entry name" value="Actin-like ATPase domain"/>
    <property type="match status" value="1"/>
</dbReference>
<dbReference type="Gene3D" id="3.30.420.40">
    <property type="match status" value="2"/>
</dbReference>
<keyword evidence="2" id="KW-0808">Transferase</keyword>
<dbReference type="AlphaFoldDB" id="A0A7G7IQQ5"/>
<dbReference type="InterPro" id="IPR043129">
    <property type="entry name" value="ATPase_NBD"/>
</dbReference>
<evidence type="ECO:0000313" key="3">
    <source>
        <dbReference type="Proteomes" id="UP000352698"/>
    </source>
</evidence>
<evidence type="ECO:0000256" key="1">
    <source>
        <dbReference type="ARBA" id="ARBA00006479"/>
    </source>
</evidence>
<dbReference type="EC" id="2.7.1.85" evidence="2"/>
<comment type="caution">
    <text evidence="2">The sequence shown here is derived from an EMBL/GenBank/DDBJ whole genome shotgun (WGS) entry which is preliminary data.</text>
</comment>